<keyword evidence="3 8" id="KW-0808">Transferase</keyword>
<dbReference type="SUPFAM" id="SSF55666">
    <property type="entry name" value="Ribonuclease PH domain 2-like"/>
    <property type="match status" value="2"/>
</dbReference>
<dbReference type="PROSITE" id="PS50126">
    <property type="entry name" value="S1"/>
    <property type="match status" value="1"/>
</dbReference>
<evidence type="ECO:0000313" key="12">
    <source>
        <dbReference type="Proteomes" id="UP000178996"/>
    </source>
</evidence>
<dbReference type="GO" id="GO:0006402">
    <property type="term" value="P:mRNA catabolic process"/>
    <property type="evidence" value="ECO:0007669"/>
    <property type="project" value="UniProtKB-UniRule"/>
</dbReference>
<dbReference type="InterPro" id="IPR004088">
    <property type="entry name" value="KH_dom_type_1"/>
</dbReference>
<dbReference type="FunFam" id="3.30.230.70:FF:000002">
    <property type="entry name" value="Polyribonucleotide nucleotidyltransferase"/>
    <property type="match status" value="1"/>
</dbReference>
<evidence type="ECO:0000256" key="9">
    <source>
        <dbReference type="SAM" id="MobiDB-lite"/>
    </source>
</evidence>
<dbReference type="Pfam" id="PF00575">
    <property type="entry name" value="S1"/>
    <property type="match status" value="1"/>
</dbReference>
<dbReference type="Gene3D" id="2.40.50.140">
    <property type="entry name" value="Nucleic acid-binding proteins"/>
    <property type="match status" value="1"/>
</dbReference>
<dbReference type="FunFam" id="3.30.1370.10:FF:000001">
    <property type="entry name" value="Polyribonucleotide nucleotidyltransferase"/>
    <property type="match status" value="1"/>
</dbReference>
<dbReference type="SUPFAM" id="SSF50249">
    <property type="entry name" value="Nucleic acid-binding proteins"/>
    <property type="match status" value="1"/>
</dbReference>
<dbReference type="Gene3D" id="3.30.1370.10">
    <property type="entry name" value="K Homology domain, type 1"/>
    <property type="match status" value="1"/>
</dbReference>
<evidence type="ECO:0000256" key="4">
    <source>
        <dbReference type="ARBA" id="ARBA00022695"/>
    </source>
</evidence>
<dbReference type="InterPro" id="IPR004087">
    <property type="entry name" value="KH_dom"/>
</dbReference>
<dbReference type="Proteomes" id="UP000178996">
    <property type="component" value="Unassembled WGS sequence"/>
</dbReference>
<sequence>MLEKKIFETQVAGKKVTVEFNPIASQANGSVMVSSGGTTVLATVVMSPVARETVEYFPLTVDYEEKYYAAGRILGSRFMRREGRPSEEAILISRLIDRTIRPLFDHRMRHDVQVVVFTLSLDEENSPDVLAIPAASLALLVSDIPWEGPVSAVRVSFVNGECIINPTDAERKMAELDMIVSGGGGYINMLEGKAKEIPEETLILAIERAFLEVNKINAFQDEIRSAIGKNKKKIDLEDPPEDLRRMLERHILPRLTDAIFETDKTKRHHALSDLKHEWMESAREALPETGRGTISDFFEDAINNIVHDAALKENKRSDGRNLKEVRPLYAETGVLTRTHGSGLFFRGDTHILSVVTLGAPGDELLIEGMDVRTKKHFMHHYNFPPFSVGETGRMGAPGRREIGHGALAEKALEAVIPPKEDFPYTIRLVSETFSSNGSSSMGSVCASTLALMDAGVPITRPVTGIAMGLMMEDENTYRILTDIQGPEDHHGDMDFKVAGTTEGVTAIQMDVKVNGITLGIVKDALSDAREARLKILDTILETIKEPRKNLSPFAPRVFRMKIPVDKIRDVIGPGGKTINEIIAETGAQIDIEQTGDIFVTGPTEEAAHAAEERIRLITKEFEVGETVQGTVTRLFDFGAMIEIAPRQEGLVHISELASFRVGKVADIVNVGDVVKAKIISIDQMGRINLSIRALTETEEEIKKRTATKPPRRPHSRN</sequence>
<dbReference type="CDD" id="cd02393">
    <property type="entry name" value="KH-I_PNPase"/>
    <property type="match status" value="1"/>
</dbReference>
<dbReference type="InterPro" id="IPR036345">
    <property type="entry name" value="ExoRNase_PH_dom2_sf"/>
</dbReference>
<comment type="similarity">
    <text evidence="1 8">Belongs to the polyribonucleotide nucleotidyltransferase family.</text>
</comment>
<dbReference type="Pfam" id="PF00013">
    <property type="entry name" value="KH_1"/>
    <property type="match status" value="1"/>
</dbReference>
<evidence type="ECO:0000256" key="2">
    <source>
        <dbReference type="ARBA" id="ARBA00022490"/>
    </source>
</evidence>
<dbReference type="GO" id="GO:0000175">
    <property type="term" value="F:3'-5'-RNA exonuclease activity"/>
    <property type="evidence" value="ECO:0007669"/>
    <property type="project" value="TreeGrafter"/>
</dbReference>
<dbReference type="InterPro" id="IPR012162">
    <property type="entry name" value="PNPase"/>
</dbReference>
<comment type="subcellular location">
    <subcellularLocation>
        <location evidence="8">Cytoplasm</location>
    </subcellularLocation>
</comment>
<dbReference type="GO" id="GO:0003723">
    <property type="term" value="F:RNA binding"/>
    <property type="evidence" value="ECO:0007669"/>
    <property type="project" value="UniProtKB-UniRule"/>
</dbReference>
<dbReference type="NCBIfam" id="NF008805">
    <property type="entry name" value="PRK11824.1"/>
    <property type="match status" value="1"/>
</dbReference>
<dbReference type="PANTHER" id="PTHR11252">
    <property type="entry name" value="POLYRIBONUCLEOTIDE NUCLEOTIDYLTRANSFERASE"/>
    <property type="match status" value="1"/>
</dbReference>
<dbReference type="InterPro" id="IPR027408">
    <property type="entry name" value="PNPase/RNase_PH_dom_sf"/>
</dbReference>
<dbReference type="HAMAP" id="MF_01595">
    <property type="entry name" value="PNPase"/>
    <property type="match status" value="1"/>
</dbReference>
<protein>
    <recommendedName>
        <fullName evidence="8">Polyribonucleotide nucleotidyltransferase</fullName>
        <ecNumber evidence="8">2.7.7.8</ecNumber>
    </recommendedName>
    <alternativeName>
        <fullName evidence="8">Polynucleotide phosphorylase</fullName>
        <shortName evidence="8">PNPase</shortName>
    </alternativeName>
</protein>
<dbReference type="AlphaFoldDB" id="A0A1G2H4H4"/>
<evidence type="ECO:0000256" key="3">
    <source>
        <dbReference type="ARBA" id="ARBA00022679"/>
    </source>
</evidence>
<evidence type="ECO:0000256" key="5">
    <source>
        <dbReference type="ARBA" id="ARBA00022723"/>
    </source>
</evidence>
<dbReference type="SUPFAM" id="SSF54791">
    <property type="entry name" value="Eukaryotic type KH-domain (KH-domain type I)"/>
    <property type="match status" value="1"/>
</dbReference>
<comment type="cofactor">
    <cofactor evidence="8">
        <name>Mg(2+)</name>
        <dbReference type="ChEBI" id="CHEBI:18420"/>
    </cofactor>
</comment>
<dbReference type="CDD" id="cd11364">
    <property type="entry name" value="RNase_PH_PNPase_2"/>
    <property type="match status" value="1"/>
</dbReference>
<dbReference type="InterPro" id="IPR012340">
    <property type="entry name" value="NA-bd_OB-fold"/>
</dbReference>
<keyword evidence="7 8" id="KW-0694">RNA-binding</keyword>
<dbReference type="InterPro" id="IPR001247">
    <property type="entry name" value="ExoRNase_PH_dom1"/>
</dbReference>
<dbReference type="InterPro" id="IPR015847">
    <property type="entry name" value="ExoRNase_PH_dom2"/>
</dbReference>
<dbReference type="InterPro" id="IPR003029">
    <property type="entry name" value="S1_domain"/>
</dbReference>
<dbReference type="GO" id="GO:0005829">
    <property type="term" value="C:cytosol"/>
    <property type="evidence" value="ECO:0007669"/>
    <property type="project" value="UniProtKB-ARBA"/>
</dbReference>
<keyword evidence="6 8" id="KW-0460">Magnesium</keyword>
<evidence type="ECO:0000313" key="11">
    <source>
        <dbReference type="EMBL" id="OGZ57111.1"/>
    </source>
</evidence>
<dbReference type="PIRSF" id="PIRSF005499">
    <property type="entry name" value="PNPase"/>
    <property type="match status" value="1"/>
</dbReference>
<dbReference type="Gene3D" id="3.30.230.70">
    <property type="entry name" value="GHMP Kinase, N-terminal domain"/>
    <property type="match status" value="2"/>
</dbReference>
<proteinExistence type="inferred from homology"/>
<reference evidence="11 12" key="1">
    <citation type="journal article" date="2016" name="Nat. Commun.">
        <title>Thousands of microbial genomes shed light on interconnected biogeochemical processes in an aquifer system.</title>
        <authorList>
            <person name="Anantharaman K."/>
            <person name="Brown C.T."/>
            <person name="Hug L.A."/>
            <person name="Sharon I."/>
            <person name="Castelle C.J."/>
            <person name="Probst A.J."/>
            <person name="Thomas B.C."/>
            <person name="Singh A."/>
            <person name="Wilkins M.J."/>
            <person name="Karaoz U."/>
            <person name="Brodie E.L."/>
            <person name="Williams K.H."/>
            <person name="Hubbard S.S."/>
            <person name="Banfield J.F."/>
        </authorList>
    </citation>
    <scope>NUCLEOTIDE SEQUENCE [LARGE SCALE GENOMIC DNA]</scope>
</reference>
<feature type="domain" description="S1 motif" evidence="10">
    <location>
        <begin position="624"/>
        <end position="692"/>
    </location>
</feature>
<evidence type="ECO:0000256" key="6">
    <source>
        <dbReference type="ARBA" id="ARBA00022842"/>
    </source>
</evidence>
<evidence type="ECO:0000256" key="7">
    <source>
        <dbReference type="ARBA" id="ARBA00022884"/>
    </source>
</evidence>
<comment type="function">
    <text evidence="8">Involved in mRNA degradation. Catalyzes the phosphorolysis of single-stranded polyribonucleotides processively in the 3'- to 5'-direction.</text>
</comment>
<name>A0A1G2H4H4_9BACT</name>
<gene>
    <name evidence="8" type="primary">pnp</name>
    <name evidence="11" type="ORF">A3G60_01760</name>
</gene>
<evidence type="ECO:0000256" key="1">
    <source>
        <dbReference type="ARBA" id="ARBA00007404"/>
    </source>
</evidence>
<dbReference type="GO" id="GO:0004654">
    <property type="term" value="F:polyribonucleotide nucleotidyltransferase activity"/>
    <property type="evidence" value="ECO:0007669"/>
    <property type="project" value="UniProtKB-UniRule"/>
</dbReference>
<dbReference type="GO" id="GO:0000287">
    <property type="term" value="F:magnesium ion binding"/>
    <property type="evidence" value="ECO:0007669"/>
    <property type="project" value="UniProtKB-UniRule"/>
</dbReference>
<comment type="caution">
    <text evidence="11">The sequence shown here is derived from an EMBL/GenBank/DDBJ whole genome shotgun (WGS) entry which is preliminary data.</text>
</comment>
<evidence type="ECO:0000259" key="10">
    <source>
        <dbReference type="PROSITE" id="PS50126"/>
    </source>
</evidence>
<dbReference type="FunFam" id="3.30.230.70:FF:000001">
    <property type="entry name" value="Polyribonucleotide nucleotidyltransferase"/>
    <property type="match status" value="1"/>
</dbReference>
<dbReference type="Pfam" id="PF01138">
    <property type="entry name" value="RNase_PH"/>
    <property type="match status" value="2"/>
</dbReference>
<dbReference type="SMART" id="SM00316">
    <property type="entry name" value="S1"/>
    <property type="match status" value="1"/>
</dbReference>
<feature type="binding site" evidence="8">
    <location>
        <position position="488"/>
    </location>
    <ligand>
        <name>Mg(2+)</name>
        <dbReference type="ChEBI" id="CHEBI:18420"/>
    </ligand>
</feature>
<dbReference type="Pfam" id="PF03725">
    <property type="entry name" value="RNase_PH_C"/>
    <property type="match status" value="1"/>
</dbReference>
<dbReference type="SUPFAM" id="SSF54211">
    <property type="entry name" value="Ribosomal protein S5 domain 2-like"/>
    <property type="match status" value="2"/>
</dbReference>
<dbReference type="PANTHER" id="PTHR11252:SF0">
    <property type="entry name" value="POLYRIBONUCLEOTIDE NUCLEOTIDYLTRANSFERASE 1, MITOCHONDRIAL"/>
    <property type="match status" value="1"/>
</dbReference>
<dbReference type="EMBL" id="MHOB01000033">
    <property type="protein sequence ID" value="OGZ57111.1"/>
    <property type="molecule type" value="Genomic_DNA"/>
</dbReference>
<feature type="region of interest" description="Disordered" evidence="9">
    <location>
        <begin position="698"/>
        <end position="717"/>
    </location>
</feature>
<feature type="binding site" evidence="8">
    <location>
        <position position="494"/>
    </location>
    <ligand>
        <name>Mg(2+)</name>
        <dbReference type="ChEBI" id="CHEBI:18420"/>
    </ligand>
</feature>
<dbReference type="InterPro" id="IPR020568">
    <property type="entry name" value="Ribosomal_Su5_D2-typ_SF"/>
</dbReference>
<dbReference type="EC" id="2.7.7.8" evidence="8"/>
<dbReference type="InterPro" id="IPR036612">
    <property type="entry name" value="KH_dom_type_1_sf"/>
</dbReference>
<comment type="catalytic activity">
    <reaction evidence="8">
        <text>RNA(n+1) + phosphate = RNA(n) + a ribonucleoside 5'-diphosphate</text>
        <dbReference type="Rhea" id="RHEA:22096"/>
        <dbReference type="Rhea" id="RHEA-COMP:14527"/>
        <dbReference type="Rhea" id="RHEA-COMP:17342"/>
        <dbReference type="ChEBI" id="CHEBI:43474"/>
        <dbReference type="ChEBI" id="CHEBI:57930"/>
        <dbReference type="ChEBI" id="CHEBI:140395"/>
        <dbReference type="EC" id="2.7.7.8"/>
    </reaction>
</comment>
<accession>A0A1G2H4H4</accession>
<feature type="compositionally biased region" description="Basic residues" evidence="9">
    <location>
        <begin position="704"/>
        <end position="717"/>
    </location>
</feature>
<dbReference type="PROSITE" id="PS50084">
    <property type="entry name" value="KH_TYPE_1"/>
    <property type="match status" value="1"/>
</dbReference>
<evidence type="ECO:0000256" key="8">
    <source>
        <dbReference type="HAMAP-Rule" id="MF_01595"/>
    </source>
</evidence>
<keyword evidence="4 8" id="KW-0548">Nucleotidyltransferase</keyword>
<keyword evidence="2 8" id="KW-0963">Cytoplasm</keyword>
<dbReference type="NCBIfam" id="TIGR03591">
    <property type="entry name" value="polynuc_phos"/>
    <property type="match status" value="1"/>
</dbReference>
<dbReference type="SMART" id="SM00322">
    <property type="entry name" value="KH"/>
    <property type="match status" value="1"/>
</dbReference>
<keyword evidence="5 8" id="KW-0479">Metal-binding</keyword>
<organism evidence="11 12">
    <name type="scientific">Candidatus Ryanbacteria bacterium RIFCSPLOWO2_12_FULL_47_9c</name>
    <dbReference type="NCBI Taxonomy" id="1802131"/>
    <lineage>
        <taxon>Bacteria</taxon>
        <taxon>Candidatus Ryaniibacteriota</taxon>
    </lineage>
</organism>